<organism evidence="2 3">
    <name type="scientific">Elysia crispata</name>
    <name type="common">lettuce slug</name>
    <dbReference type="NCBI Taxonomy" id="231223"/>
    <lineage>
        <taxon>Eukaryota</taxon>
        <taxon>Metazoa</taxon>
        <taxon>Spiralia</taxon>
        <taxon>Lophotrochozoa</taxon>
        <taxon>Mollusca</taxon>
        <taxon>Gastropoda</taxon>
        <taxon>Heterobranchia</taxon>
        <taxon>Euthyneura</taxon>
        <taxon>Panpulmonata</taxon>
        <taxon>Sacoglossa</taxon>
        <taxon>Placobranchoidea</taxon>
        <taxon>Plakobranchidae</taxon>
        <taxon>Elysia</taxon>
    </lineage>
</organism>
<dbReference type="EMBL" id="JAWDGP010000765">
    <property type="protein sequence ID" value="KAK3797437.1"/>
    <property type="molecule type" value="Genomic_DNA"/>
</dbReference>
<evidence type="ECO:0000313" key="2">
    <source>
        <dbReference type="EMBL" id="KAK3797437.1"/>
    </source>
</evidence>
<accession>A0AAE1B0P6</accession>
<dbReference type="PANTHER" id="PTHR46599">
    <property type="entry name" value="PIGGYBAC TRANSPOSABLE ELEMENT-DERIVED PROTEIN 4"/>
    <property type="match status" value="1"/>
</dbReference>
<reference evidence="2" key="1">
    <citation type="journal article" date="2023" name="G3 (Bethesda)">
        <title>A reference genome for the long-term kleptoplast-retaining sea slug Elysia crispata morphotype clarki.</title>
        <authorList>
            <person name="Eastman K.E."/>
            <person name="Pendleton A.L."/>
            <person name="Shaikh M.A."/>
            <person name="Suttiyut T."/>
            <person name="Ogas R."/>
            <person name="Tomko P."/>
            <person name="Gavelis G."/>
            <person name="Widhalm J.R."/>
            <person name="Wisecaver J.H."/>
        </authorList>
    </citation>
    <scope>NUCLEOTIDE SEQUENCE</scope>
    <source>
        <strain evidence="2">ECLA1</strain>
    </source>
</reference>
<dbReference type="AlphaFoldDB" id="A0AAE1B0P6"/>
<protein>
    <recommendedName>
        <fullName evidence="1">PiggyBac transposable element-derived protein domain-containing protein</fullName>
    </recommendedName>
</protein>
<comment type="caution">
    <text evidence="2">The sequence shown here is derived from an EMBL/GenBank/DDBJ whole genome shotgun (WGS) entry which is preliminary data.</text>
</comment>
<keyword evidence="3" id="KW-1185">Reference proteome</keyword>
<dbReference type="Proteomes" id="UP001283361">
    <property type="component" value="Unassembled WGS sequence"/>
</dbReference>
<dbReference type="PANTHER" id="PTHR46599:SF3">
    <property type="entry name" value="PIGGYBAC TRANSPOSABLE ELEMENT-DERIVED PROTEIN 4"/>
    <property type="match status" value="1"/>
</dbReference>
<evidence type="ECO:0000313" key="3">
    <source>
        <dbReference type="Proteomes" id="UP001283361"/>
    </source>
</evidence>
<feature type="domain" description="PiggyBac transposable element-derived protein" evidence="1">
    <location>
        <begin position="53"/>
        <end position="102"/>
    </location>
</feature>
<gene>
    <name evidence="2" type="ORF">RRG08_010714</name>
</gene>
<proteinExistence type="predicted"/>
<feature type="domain" description="PiggyBac transposable element-derived protein" evidence="1">
    <location>
        <begin position="113"/>
        <end position="243"/>
    </location>
</feature>
<name>A0AAE1B0P6_9GAST</name>
<dbReference type="InterPro" id="IPR029526">
    <property type="entry name" value="PGBD"/>
</dbReference>
<dbReference type="Pfam" id="PF13843">
    <property type="entry name" value="DDE_Tnp_1_7"/>
    <property type="match status" value="2"/>
</dbReference>
<sequence>MSGIGFEPYMTNPVVRDEEAFTIRPSCLINLSDVIMERKDRGATVQQPEDMQPSQYFSLFCTEERWQHFVIETNQQAKDQGPHRKWMPVTVSDLKAFFGKNIDLDLIAYYSVCYKCLMLGMGILKNNVYSDYWRTSTRLFLTQFGKVMPRDRFLIIWHWQYLHLADNAPQGDNPDKLAKLRPMPTHLNHVFKENYMPYRDVSINESMVKFKGRLGFRQYLPAKPIKWGIKIWALSESTTGYMSK</sequence>
<evidence type="ECO:0000259" key="1">
    <source>
        <dbReference type="Pfam" id="PF13843"/>
    </source>
</evidence>